<sequence length="60" mass="6436">DLRQSLEVAIAAKHSALRGSVPLSLPLEDRSLSLHPVDYRWLGGDQSGRPQTLDEAAGNA</sequence>
<gene>
    <name evidence="1" type="ORF">METZ01_LOCUS408563</name>
</gene>
<feature type="non-terminal residue" evidence="1">
    <location>
        <position position="1"/>
    </location>
</feature>
<reference evidence="1" key="1">
    <citation type="submission" date="2018-05" db="EMBL/GenBank/DDBJ databases">
        <authorList>
            <person name="Lanie J.A."/>
            <person name="Ng W.-L."/>
            <person name="Kazmierczak K.M."/>
            <person name="Andrzejewski T.M."/>
            <person name="Davidsen T.M."/>
            <person name="Wayne K.J."/>
            <person name="Tettelin H."/>
            <person name="Glass J.I."/>
            <person name="Rusch D."/>
            <person name="Podicherti R."/>
            <person name="Tsui H.-C.T."/>
            <person name="Winkler M.E."/>
        </authorList>
    </citation>
    <scope>NUCLEOTIDE SEQUENCE</scope>
</reference>
<organism evidence="1">
    <name type="scientific">marine metagenome</name>
    <dbReference type="NCBI Taxonomy" id="408172"/>
    <lineage>
        <taxon>unclassified sequences</taxon>
        <taxon>metagenomes</taxon>
        <taxon>ecological metagenomes</taxon>
    </lineage>
</organism>
<protein>
    <submittedName>
        <fullName evidence="1">Uncharacterized protein</fullName>
    </submittedName>
</protein>
<evidence type="ECO:0000313" key="1">
    <source>
        <dbReference type="EMBL" id="SVD55709.1"/>
    </source>
</evidence>
<name>A0A382WAK0_9ZZZZ</name>
<dbReference type="EMBL" id="UINC01158261">
    <property type="protein sequence ID" value="SVD55709.1"/>
    <property type="molecule type" value="Genomic_DNA"/>
</dbReference>
<proteinExistence type="predicted"/>
<dbReference type="AlphaFoldDB" id="A0A382WAK0"/>
<accession>A0A382WAK0</accession>